<feature type="compositionally biased region" description="Basic and acidic residues" evidence="1">
    <location>
        <begin position="67"/>
        <end position="82"/>
    </location>
</feature>
<gene>
    <name evidence="3" type="ORF">Malapachy_3479</name>
</gene>
<dbReference type="Proteomes" id="UP000037751">
    <property type="component" value="Unassembled WGS sequence"/>
</dbReference>
<dbReference type="Pfam" id="PF09282">
    <property type="entry name" value="Mago-bind"/>
    <property type="match status" value="1"/>
</dbReference>
<evidence type="ECO:0000259" key="2">
    <source>
        <dbReference type="SMART" id="SM01273"/>
    </source>
</evidence>
<feature type="region of interest" description="Disordered" evidence="1">
    <location>
        <begin position="1"/>
        <end position="137"/>
    </location>
</feature>
<accession>A0A0M8MWW8</accession>
<dbReference type="GO" id="GO:0035145">
    <property type="term" value="C:exon-exon junction complex"/>
    <property type="evidence" value="ECO:0007669"/>
    <property type="project" value="TreeGrafter"/>
</dbReference>
<proteinExistence type="predicted"/>
<evidence type="ECO:0000256" key="1">
    <source>
        <dbReference type="SAM" id="MobiDB-lite"/>
    </source>
</evidence>
<comment type="caution">
    <text evidence="3">The sequence shown here is derived from an EMBL/GenBank/DDBJ whole genome shotgun (WGS) entry which is preliminary data.</text>
</comment>
<dbReference type="STRING" id="77020.A0A0M8MWW8"/>
<dbReference type="RefSeq" id="XP_017993556.1">
    <property type="nucleotide sequence ID" value="XM_018137947.1"/>
</dbReference>
<reference evidence="3 4" key="1">
    <citation type="submission" date="2015-07" db="EMBL/GenBank/DDBJ databases">
        <title>Draft Genome Sequence of Malassezia furfur CBS1878 and Malassezia pachydermatis CBS1879.</title>
        <authorList>
            <person name="Triana S."/>
            <person name="Ohm R."/>
            <person name="Gonzalez A."/>
            <person name="DeCock H."/>
            <person name="Restrepo S."/>
            <person name="Celis A."/>
        </authorList>
    </citation>
    <scope>NUCLEOTIDE SEQUENCE [LARGE SCALE GENOMIC DNA]</scope>
    <source>
        <strain evidence="3 4">CBS 1879</strain>
    </source>
</reference>
<dbReference type="PANTHER" id="PTHR22959">
    <property type="entry name" value="PYM PROTEIN"/>
    <property type="match status" value="1"/>
</dbReference>
<dbReference type="SMART" id="SM01273">
    <property type="entry name" value="Mago-bind"/>
    <property type="match status" value="1"/>
</dbReference>
<dbReference type="EMBL" id="LGAV01000001">
    <property type="protein sequence ID" value="KOS15924.1"/>
    <property type="molecule type" value="Genomic_DNA"/>
</dbReference>
<dbReference type="InterPro" id="IPR036348">
    <property type="entry name" value="WIBG_N_sf"/>
</dbReference>
<dbReference type="GO" id="GO:1903259">
    <property type="term" value="P:exon-exon junction complex disassembly"/>
    <property type="evidence" value="ECO:0007669"/>
    <property type="project" value="InterPro"/>
</dbReference>
<dbReference type="OrthoDB" id="21625at2759"/>
<dbReference type="AlphaFoldDB" id="A0A0M8MWW8"/>
<dbReference type="InterPro" id="IPR015362">
    <property type="entry name" value="WIBG_mago-bd"/>
</dbReference>
<dbReference type="GeneID" id="28729823"/>
<evidence type="ECO:0000313" key="3">
    <source>
        <dbReference type="EMBL" id="KOS15924.1"/>
    </source>
</evidence>
<dbReference type="InterPro" id="IPR039333">
    <property type="entry name" value="PYM1"/>
</dbReference>
<feature type="domain" description="WIBG Mago-binding" evidence="2">
    <location>
        <begin position="38"/>
        <end position="64"/>
    </location>
</feature>
<dbReference type="GO" id="GO:0005737">
    <property type="term" value="C:cytoplasm"/>
    <property type="evidence" value="ECO:0007669"/>
    <property type="project" value="TreeGrafter"/>
</dbReference>
<dbReference type="GO" id="GO:0003723">
    <property type="term" value="F:RNA binding"/>
    <property type="evidence" value="ECO:0007669"/>
    <property type="project" value="TreeGrafter"/>
</dbReference>
<dbReference type="VEuPathDB" id="FungiDB:Malapachy_3479"/>
<evidence type="ECO:0000313" key="4">
    <source>
        <dbReference type="Proteomes" id="UP000037751"/>
    </source>
</evidence>
<protein>
    <submittedName>
        <fullName evidence="3">Fog: zn-finger</fullName>
    </submittedName>
</protein>
<sequence>MGGESRLSPPATPRTTSAKARHAAPSTPSGIVEDASTKARVIPASVRADGSVRKERKVRPGFTPSEDIARFRPSRLREKEGEAPSPRRRGVNWMDVAAHTTPRRPREEARTTPSKAAGPAPSARPSTSPKRTSSDIDALEHQLASLSMEGKKA</sequence>
<organism evidence="3 4">
    <name type="scientific">Malassezia pachydermatis</name>
    <dbReference type="NCBI Taxonomy" id="77020"/>
    <lineage>
        <taxon>Eukaryota</taxon>
        <taxon>Fungi</taxon>
        <taxon>Dikarya</taxon>
        <taxon>Basidiomycota</taxon>
        <taxon>Ustilaginomycotina</taxon>
        <taxon>Malasseziomycetes</taxon>
        <taxon>Malasseziales</taxon>
        <taxon>Malasseziaceae</taxon>
        <taxon>Malassezia</taxon>
    </lineage>
</organism>
<name>A0A0M8MWW8_9BASI</name>
<dbReference type="SUPFAM" id="SSF101931">
    <property type="entry name" value="Pym (Within the bgcn gene intron protein, WIBG), N-terminal domain"/>
    <property type="match status" value="1"/>
</dbReference>
<keyword evidence="4" id="KW-1185">Reference proteome</keyword>
<dbReference type="PANTHER" id="PTHR22959:SF0">
    <property type="entry name" value="PARTNER OF Y14 AND MAGO"/>
    <property type="match status" value="1"/>
</dbReference>